<organism evidence="2">
    <name type="scientific">Spongospora subterranea</name>
    <dbReference type="NCBI Taxonomy" id="70186"/>
    <lineage>
        <taxon>Eukaryota</taxon>
        <taxon>Sar</taxon>
        <taxon>Rhizaria</taxon>
        <taxon>Endomyxa</taxon>
        <taxon>Phytomyxea</taxon>
        <taxon>Plasmodiophorida</taxon>
        <taxon>Plasmodiophoridae</taxon>
        <taxon>Spongospora</taxon>
    </lineage>
</organism>
<sequence>MPPSLASEFDEMRDAVRDVGSTAPISISPSFVSRLLDRHDGSLPTSKAVLNALKALKDRVGEVETERDALRRSTNSALSNVQDELRLATRQIAQQQAEIAEKNGFINALKDRSDQALANLAIANKKIDELKSETSLIKSLARRQRQRKENIVLDDIPLKRPEGVRTPVVIPSTTPPSDALPQVEQLSAIVDRLLLKTILRKDNHTRLLEIDQ</sequence>
<dbReference type="EMBL" id="HACM01002824">
    <property type="protein sequence ID" value="CRZ03266.1"/>
    <property type="molecule type" value="Transcribed_RNA"/>
</dbReference>
<dbReference type="EMBL" id="HACM01002821">
    <property type="protein sequence ID" value="CRZ03263.1"/>
    <property type="molecule type" value="Transcribed_RNA"/>
</dbReference>
<evidence type="ECO:0000256" key="1">
    <source>
        <dbReference type="SAM" id="Coils"/>
    </source>
</evidence>
<proteinExistence type="predicted"/>
<protein>
    <submittedName>
        <fullName evidence="2">Uncharacterized protein</fullName>
    </submittedName>
</protein>
<name>A0A0H5QMN9_9EUKA</name>
<dbReference type="EMBL" id="HACM01002823">
    <property type="protein sequence ID" value="CRZ03265.1"/>
    <property type="molecule type" value="Transcribed_RNA"/>
</dbReference>
<reference evidence="2" key="1">
    <citation type="submission" date="2015-04" db="EMBL/GenBank/DDBJ databases">
        <title>The genome sequence of the plant pathogenic Rhizarian Plasmodiophora brassicae reveals insights in its biotrophic life cycle and the origin of chitin synthesis.</title>
        <authorList>
            <person name="Schwelm A."/>
            <person name="Fogelqvist J."/>
            <person name="Knaust A."/>
            <person name="Julke S."/>
            <person name="Lilja T."/>
            <person name="Dhandapani V."/>
            <person name="Bonilla-Rosso G."/>
            <person name="Karlsson M."/>
            <person name="Shevchenko A."/>
            <person name="Choi S.R."/>
            <person name="Kim H.G."/>
            <person name="Park J.Y."/>
            <person name="Lim Y.P."/>
            <person name="Ludwig-Muller J."/>
            <person name="Dixelius C."/>
        </authorList>
    </citation>
    <scope>NUCLEOTIDE SEQUENCE</scope>
    <source>
        <tissue evidence="2">Potato root galls</tissue>
    </source>
</reference>
<evidence type="ECO:0000313" key="2">
    <source>
        <dbReference type="EMBL" id="CRZ03263.1"/>
    </source>
</evidence>
<dbReference type="EMBL" id="HACM01002820">
    <property type="protein sequence ID" value="CRZ03262.1"/>
    <property type="molecule type" value="Transcribed_RNA"/>
</dbReference>
<feature type="coiled-coil region" evidence="1">
    <location>
        <begin position="53"/>
        <end position="133"/>
    </location>
</feature>
<keyword evidence="1" id="KW-0175">Coiled coil</keyword>
<dbReference type="AlphaFoldDB" id="A0A0H5QMN9"/>
<accession>A0A0H5QMN9</accession>